<keyword evidence="3 10" id="KW-0812">Transmembrane</keyword>
<evidence type="ECO:0000256" key="3">
    <source>
        <dbReference type="ARBA" id="ARBA00022692"/>
    </source>
</evidence>
<keyword evidence="5 10" id="KW-0472">Membrane</keyword>
<organism evidence="11 12">
    <name type="scientific">Streptomyces glebosus</name>
    <dbReference type="NCBI Taxonomy" id="249580"/>
    <lineage>
        <taxon>Bacteria</taxon>
        <taxon>Bacillati</taxon>
        <taxon>Actinomycetota</taxon>
        <taxon>Actinomycetes</taxon>
        <taxon>Kitasatosporales</taxon>
        <taxon>Streptomycetaceae</taxon>
        <taxon>Streptomyces</taxon>
    </lineage>
</organism>
<evidence type="ECO:0000313" key="12">
    <source>
        <dbReference type="Proteomes" id="UP000430079"/>
    </source>
</evidence>
<keyword evidence="2 10" id="KW-1003">Cell membrane</keyword>
<comment type="function">
    <text evidence="9 10">Fluoride-specific ion channel. Important for reducing fluoride concentration in the cell, thus reducing its toxicity.</text>
</comment>
<dbReference type="HAMAP" id="MF_00454">
    <property type="entry name" value="FluC"/>
    <property type="match status" value="1"/>
</dbReference>
<comment type="activity regulation">
    <text evidence="10">Na(+) is not transported, but it plays an essential structural role and its presence is essential for fluoride channel function.</text>
</comment>
<accession>A0A640SNV9</accession>
<dbReference type="AlphaFoldDB" id="A0A640SNV9"/>
<evidence type="ECO:0000256" key="9">
    <source>
        <dbReference type="ARBA" id="ARBA00049940"/>
    </source>
</evidence>
<name>A0A640SNV9_9ACTN</name>
<dbReference type="Proteomes" id="UP000430079">
    <property type="component" value="Unassembled WGS sequence"/>
</dbReference>
<dbReference type="GO" id="GO:0140114">
    <property type="term" value="P:cellular detoxification of fluoride"/>
    <property type="evidence" value="ECO:0007669"/>
    <property type="project" value="UniProtKB-UniRule"/>
</dbReference>
<dbReference type="PANTHER" id="PTHR28259:SF1">
    <property type="entry name" value="FLUORIDE EXPORT PROTEIN 1-RELATED"/>
    <property type="match status" value="1"/>
</dbReference>
<comment type="similarity">
    <text evidence="7 10">Belongs to the fluoride channel Fluc/FEX (TC 1.A.43) family.</text>
</comment>
<sequence>MGTVITLLAVGAAAAVGAVARYVLDQYVQYRNPGLFPRGIWLVNITGSFVLGLLVGLGARHGLPPQVVTIIGTGFCGAYTTFSTFSYDLVHLCEKGQVRLSLLYAGASLAVGLAAAAEGLALGAL</sequence>
<dbReference type="InterPro" id="IPR003691">
    <property type="entry name" value="FluC"/>
</dbReference>
<feature type="binding site" evidence="10">
    <location>
        <position position="80"/>
    </location>
    <ligand>
        <name>Na(+)</name>
        <dbReference type="ChEBI" id="CHEBI:29101"/>
        <note>structural</note>
    </ligand>
</feature>
<feature type="transmembrane region" description="Helical" evidence="10">
    <location>
        <begin position="67"/>
        <end position="90"/>
    </location>
</feature>
<protein>
    <recommendedName>
        <fullName evidence="10">Fluoride-specific ion channel FluC</fullName>
    </recommendedName>
</protein>
<evidence type="ECO:0000256" key="4">
    <source>
        <dbReference type="ARBA" id="ARBA00022989"/>
    </source>
</evidence>
<comment type="caution">
    <text evidence="11">The sequence shown here is derived from an EMBL/GenBank/DDBJ whole genome shotgun (WGS) entry which is preliminary data.</text>
</comment>
<dbReference type="Pfam" id="PF02537">
    <property type="entry name" value="CRCB"/>
    <property type="match status" value="1"/>
</dbReference>
<keyword evidence="4 10" id="KW-1133">Transmembrane helix</keyword>
<keyword evidence="10" id="KW-0915">Sodium</keyword>
<dbReference type="PANTHER" id="PTHR28259">
    <property type="entry name" value="FLUORIDE EXPORT PROTEIN 1-RELATED"/>
    <property type="match status" value="1"/>
</dbReference>
<evidence type="ECO:0000256" key="5">
    <source>
        <dbReference type="ARBA" id="ARBA00023136"/>
    </source>
</evidence>
<evidence type="ECO:0000313" key="11">
    <source>
        <dbReference type="EMBL" id="GFE12768.1"/>
    </source>
</evidence>
<dbReference type="GO" id="GO:0046872">
    <property type="term" value="F:metal ion binding"/>
    <property type="evidence" value="ECO:0007669"/>
    <property type="project" value="UniProtKB-KW"/>
</dbReference>
<keyword evidence="6 10" id="KW-0407">Ion channel</keyword>
<dbReference type="GO" id="GO:0005886">
    <property type="term" value="C:plasma membrane"/>
    <property type="evidence" value="ECO:0007669"/>
    <property type="project" value="UniProtKB-SubCell"/>
</dbReference>
<dbReference type="EMBL" id="BLIO01000001">
    <property type="protein sequence ID" value="GFE12768.1"/>
    <property type="molecule type" value="Genomic_DNA"/>
</dbReference>
<keyword evidence="12" id="KW-1185">Reference proteome</keyword>
<feature type="transmembrane region" description="Helical" evidence="10">
    <location>
        <begin position="36"/>
        <end position="55"/>
    </location>
</feature>
<keyword evidence="10" id="KW-0813">Transport</keyword>
<comment type="subcellular location">
    <subcellularLocation>
        <location evidence="1 10">Cell membrane</location>
        <topology evidence="1 10">Multi-pass membrane protein</topology>
    </subcellularLocation>
</comment>
<keyword evidence="10" id="KW-0479">Metal-binding</keyword>
<evidence type="ECO:0000256" key="2">
    <source>
        <dbReference type="ARBA" id="ARBA00022475"/>
    </source>
</evidence>
<feature type="binding site" evidence="10">
    <location>
        <position position="77"/>
    </location>
    <ligand>
        <name>Na(+)</name>
        <dbReference type="ChEBI" id="CHEBI:29101"/>
        <note>structural</note>
    </ligand>
</feature>
<evidence type="ECO:0000256" key="8">
    <source>
        <dbReference type="ARBA" id="ARBA00035585"/>
    </source>
</evidence>
<comment type="catalytic activity">
    <reaction evidence="8">
        <text>fluoride(in) = fluoride(out)</text>
        <dbReference type="Rhea" id="RHEA:76159"/>
        <dbReference type="ChEBI" id="CHEBI:17051"/>
    </reaction>
    <physiologicalReaction direction="left-to-right" evidence="8">
        <dbReference type="Rhea" id="RHEA:76160"/>
    </physiologicalReaction>
</comment>
<keyword evidence="10" id="KW-0406">Ion transport</keyword>
<dbReference type="GO" id="GO:0062054">
    <property type="term" value="F:fluoride channel activity"/>
    <property type="evidence" value="ECO:0007669"/>
    <property type="project" value="UniProtKB-UniRule"/>
</dbReference>
<proteinExistence type="inferred from homology"/>
<feature type="transmembrane region" description="Helical" evidence="10">
    <location>
        <begin position="102"/>
        <end position="124"/>
    </location>
</feature>
<evidence type="ECO:0000256" key="1">
    <source>
        <dbReference type="ARBA" id="ARBA00004651"/>
    </source>
</evidence>
<evidence type="ECO:0000256" key="10">
    <source>
        <dbReference type="HAMAP-Rule" id="MF_00454"/>
    </source>
</evidence>
<reference evidence="11 12" key="1">
    <citation type="submission" date="2019-12" db="EMBL/GenBank/DDBJ databases">
        <title>Whole genome shotgun sequence of Streptomyces hygroscopicus subsp. glebosus NBRC 13786.</title>
        <authorList>
            <person name="Ichikawa N."/>
            <person name="Kimura A."/>
            <person name="Kitahashi Y."/>
            <person name="Komaki H."/>
            <person name="Tamura T."/>
        </authorList>
    </citation>
    <scope>NUCLEOTIDE SEQUENCE [LARGE SCALE GENOMIC DNA]</scope>
    <source>
        <strain evidence="11 12">NBRC 13786</strain>
    </source>
</reference>
<evidence type="ECO:0000256" key="6">
    <source>
        <dbReference type="ARBA" id="ARBA00023303"/>
    </source>
</evidence>
<gene>
    <name evidence="10" type="primary">fluC</name>
    <name evidence="10" type="synonym">crcB</name>
    <name evidence="11" type="ORF">Sgleb_08150</name>
</gene>
<dbReference type="NCBIfam" id="TIGR00494">
    <property type="entry name" value="crcB"/>
    <property type="match status" value="1"/>
</dbReference>
<evidence type="ECO:0000256" key="7">
    <source>
        <dbReference type="ARBA" id="ARBA00035120"/>
    </source>
</evidence>